<dbReference type="CDD" id="cd07812">
    <property type="entry name" value="SRPBCC"/>
    <property type="match status" value="1"/>
</dbReference>
<sequence length="148" mass="15997">MPEVSRTIPASAQRTFALLADVERHDRWIPLTTITRPPGEAGTPLRPGSRFLADTAGILPDRMVVTRAHDGAAHPGEPLALHLRKLGPLLVGETWIRVQPTSPEATTCVATWGYRVGIAVGHRVIARRATTVGCLAMARMVLWRAGLA</sequence>
<gene>
    <name evidence="1" type="ORF">ATL40_0808</name>
</gene>
<dbReference type="OrthoDB" id="4823586at2"/>
<dbReference type="RefSeq" id="WP_098468397.1">
    <property type="nucleotide sequence ID" value="NZ_PDJD01000001.1"/>
</dbReference>
<organism evidence="1 2">
    <name type="scientific">Serinibacter salmoneus</name>
    <dbReference type="NCBI Taxonomy" id="556530"/>
    <lineage>
        <taxon>Bacteria</taxon>
        <taxon>Bacillati</taxon>
        <taxon>Actinomycetota</taxon>
        <taxon>Actinomycetes</taxon>
        <taxon>Micrococcales</taxon>
        <taxon>Beutenbergiaceae</taxon>
        <taxon>Serinibacter</taxon>
    </lineage>
</organism>
<keyword evidence="2" id="KW-1185">Reference proteome</keyword>
<dbReference type="Gene3D" id="3.30.530.20">
    <property type="match status" value="1"/>
</dbReference>
<reference evidence="1 2" key="1">
    <citation type="submission" date="2017-10" db="EMBL/GenBank/DDBJ databases">
        <title>Sequencing the genomes of 1000 actinobacteria strains.</title>
        <authorList>
            <person name="Klenk H.-P."/>
        </authorList>
    </citation>
    <scope>NUCLEOTIDE SEQUENCE [LARGE SCALE GENOMIC DNA]</scope>
    <source>
        <strain evidence="1 2">DSM 21801</strain>
    </source>
</reference>
<dbReference type="AlphaFoldDB" id="A0A2A9D075"/>
<dbReference type="InterPro" id="IPR023393">
    <property type="entry name" value="START-like_dom_sf"/>
</dbReference>
<dbReference type="SUPFAM" id="SSF55961">
    <property type="entry name" value="Bet v1-like"/>
    <property type="match status" value="1"/>
</dbReference>
<evidence type="ECO:0000313" key="1">
    <source>
        <dbReference type="EMBL" id="PFG19250.1"/>
    </source>
</evidence>
<dbReference type="Proteomes" id="UP000224915">
    <property type="component" value="Unassembled WGS sequence"/>
</dbReference>
<evidence type="ECO:0000313" key="2">
    <source>
        <dbReference type="Proteomes" id="UP000224915"/>
    </source>
</evidence>
<protein>
    <recommendedName>
        <fullName evidence="3">Polyketide cyclase/dehydrase/lipid transport protein</fullName>
    </recommendedName>
</protein>
<evidence type="ECO:0008006" key="3">
    <source>
        <dbReference type="Google" id="ProtNLM"/>
    </source>
</evidence>
<proteinExistence type="predicted"/>
<dbReference type="EMBL" id="PDJD01000001">
    <property type="protein sequence ID" value="PFG19250.1"/>
    <property type="molecule type" value="Genomic_DNA"/>
</dbReference>
<name>A0A2A9D075_9MICO</name>
<comment type="caution">
    <text evidence="1">The sequence shown here is derived from an EMBL/GenBank/DDBJ whole genome shotgun (WGS) entry which is preliminary data.</text>
</comment>
<accession>A0A2A9D075</accession>